<evidence type="ECO:0000313" key="1">
    <source>
        <dbReference type="EMBL" id="KAF7808988.1"/>
    </source>
</evidence>
<evidence type="ECO:0000313" key="2">
    <source>
        <dbReference type="Proteomes" id="UP000634136"/>
    </source>
</evidence>
<reference evidence="1" key="1">
    <citation type="submission" date="2020-09" db="EMBL/GenBank/DDBJ databases">
        <title>Genome-Enabled Discovery of Anthraquinone Biosynthesis in Senna tora.</title>
        <authorList>
            <person name="Kang S.-H."/>
            <person name="Pandey R.P."/>
            <person name="Lee C.-M."/>
            <person name="Sim J.-S."/>
            <person name="Jeong J.-T."/>
            <person name="Choi B.-S."/>
            <person name="Jung M."/>
            <person name="Ginzburg D."/>
            <person name="Zhao K."/>
            <person name="Won S.Y."/>
            <person name="Oh T.-J."/>
            <person name="Yu Y."/>
            <person name="Kim N.-H."/>
            <person name="Lee O.R."/>
            <person name="Lee T.-H."/>
            <person name="Bashyal P."/>
            <person name="Kim T.-S."/>
            <person name="Lee W.-H."/>
            <person name="Kawkins C."/>
            <person name="Kim C.-K."/>
            <person name="Kim J.S."/>
            <person name="Ahn B.O."/>
            <person name="Rhee S.Y."/>
            <person name="Sohng J.K."/>
        </authorList>
    </citation>
    <scope>NUCLEOTIDE SEQUENCE</scope>
    <source>
        <tissue evidence="1">Leaf</tissue>
    </source>
</reference>
<keyword evidence="2" id="KW-1185">Reference proteome</keyword>
<protein>
    <submittedName>
        <fullName evidence="1">Uncharacterized protein</fullName>
    </submittedName>
</protein>
<dbReference type="EMBL" id="JAAIUW010000011">
    <property type="protein sequence ID" value="KAF7808988.1"/>
    <property type="molecule type" value="Genomic_DNA"/>
</dbReference>
<organism evidence="1 2">
    <name type="scientific">Senna tora</name>
    <dbReference type="NCBI Taxonomy" id="362788"/>
    <lineage>
        <taxon>Eukaryota</taxon>
        <taxon>Viridiplantae</taxon>
        <taxon>Streptophyta</taxon>
        <taxon>Embryophyta</taxon>
        <taxon>Tracheophyta</taxon>
        <taxon>Spermatophyta</taxon>
        <taxon>Magnoliopsida</taxon>
        <taxon>eudicotyledons</taxon>
        <taxon>Gunneridae</taxon>
        <taxon>Pentapetalae</taxon>
        <taxon>rosids</taxon>
        <taxon>fabids</taxon>
        <taxon>Fabales</taxon>
        <taxon>Fabaceae</taxon>
        <taxon>Caesalpinioideae</taxon>
        <taxon>Cassia clade</taxon>
        <taxon>Senna</taxon>
    </lineage>
</organism>
<dbReference type="AlphaFoldDB" id="A0A834SR33"/>
<accession>A0A834SR33</accession>
<sequence length="82" mass="9857">MPSKASSQEIIPNVWEGFEDDFNEWIQEINKKKQEKEWEGQKKEDSSIEYEDSVMYIRNVVRKERKVKKLKISYPFDTVVTV</sequence>
<proteinExistence type="predicted"/>
<comment type="caution">
    <text evidence="1">The sequence shown here is derived from an EMBL/GenBank/DDBJ whole genome shotgun (WGS) entry which is preliminary data.</text>
</comment>
<dbReference type="Proteomes" id="UP000634136">
    <property type="component" value="Unassembled WGS sequence"/>
</dbReference>
<name>A0A834SR33_9FABA</name>
<gene>
    <name evidence="1" type="ORF">G2W53_035731</name>
</gene>